<evidence type="ECO:0000256" key="7">
    <source>
        <dbReference type="ARBA" id="ARBA00022603"/>
    </source>
</evidence>
<dbReference type="EC" id="2.1.1.372" evidence="12"/>
<dbReference type="InterPro" id="IPR039977">
    <property type="entry name" value="Suv4-20/Set9"/>
</dbReference>
<dbReference type="SUPFAM" id="SSF82199">
    <property type="entry name" value="SET domain"/>
    <property type="match status" value="1"/>
</dbReference>
<dbReference type="InterPro" id="IPR046341">
    <property type="entry name" value="SET_dom_sf"/>
</dbReference>
<dbReference type="InterPro" id="IPR041938">
    <property type="entry name" value="Hist-Lys_N-MTase_N"/>
</dbReference>
<dbReference type="GO" id="GO:0005694">
    <property type="term" value="C:chromosome"/>
    <property type="evidence" value="ECO:0007669"/>
    <property type="project" value="UniProtKB-SubCell"/>
</dbReference>
<comment type="caution">
    <text evidence="17">The sequence shown here is derived from an EMBL/GenBank/DDBJ whole genome shotgun (WGS) entry which is preliminary data.</text>
</comment>
<dbReference type="CDD" id="cd10524">
    <property type="entry name" value="SET_Suv4-20-like"/>
    <property type="match status" value="1"/>
</dbReference>
<dbReference type="Pfam" id="PF00856">
    <property type="entry name" value="SET"/>
    <property type="match status" value="1"/>
</dbReference>
<feature type="region of interest" description="Disordered" evidence="15">
    <location>
        <begin position="423"/>
        <end position="459"/>
    </location>
</feature>
<comment type="subcellular location">
    <subcellularLocation>
        <location evidence="3">Chromosome</location>
    </subcellularLocation>
    <subcellularLocation>
        <location evidence="2">Nucleus</location>
    </subcellularLocation>
</comment>
<name>A0A0G2GB02_PHACM</name>
<reference evidence="17 18" key="1">
    <citation type="submission" date="2015-05" db="EMBL/GenBank/DDBJ databases">
        <title>Distinctive expansion of gene families associated with plant cell wall degradation and secondary metabolism in the genomes of grapevine trunk pathogens.</title>
        <authorList>
            <person name="Lawrence D.P."/>
            <person name="Travadon R."/>
            <person name="Rolshausen P.E."/>
            <person name="Baumgartner K."/>
        </authorList>
    </citation>
    <scope>NUCLEOTIDE SEQUENCE [LARGE SCALE GENOMIC DNA]</scope>
    <source>
        <strain evidence="17">UCRPC4</strain>
    </source>
</reference>
<evidence type="ECO:0000256" key="8">
    <source>
        <dbReference type="ARBA" id="ARBA00022679"/>
    </source>
</evidence>
<feature type="compositionally biased region" description="Polar residues" evidence="15">
    <location>
        <begin position="435"/>
        <end position="459"/>
    </location>
</feature>
<evidence type="ECO:0000256" key="10">
    <source>
        <dbReference type="ARBA" id="ARBA00022853"/>
    </source>
</evidence>
<dbReference type="Proteomes" id="UP000053317">
    <property type="component" value="Unassembled WGS sequence"/>
</dbReference>
<dbReference type="InterPro" id="IPR025783">
    <property type="entry name" value="Set9_fungi"/>
</dbReference>
<evidence type="ECO:0000256" key="4">
    <source>
        <dbReference type="ARBA" id="ARBA00014232"/>
    </source>
</evidence>
<evidence type="ECO:0000256" key="12">
    <source>
        <dbReference type="ARBA" id="ARBA00024057"/>
    </source>
</evidence>
<evidence type="ECO:0000256" key="13">
    <source>
        <dbReference type="ARBA" id="ARBA00030653"/>
    </source>
</evidence>
<comment type="function">
    <text evidence="1">Histone methyltransferase that trimethylates 'Lys-20' of histone H4 to form H4K20me3.</text>
</comment>
<dbReference type="InterPro" id="IPR001214">
    <property type="entry name" value="SET_dom"/>
</dbReference>
<keyword evidence="18" id="KW-1185">Reference proteome</keyword>
<keyword evidence="7" id="KW-0489">Methyltransferase</keyword>
<dbReference type="Gene3D" id="1.10.10.1700">
    <property type="entry name" value="Histone-lysine N-methyltransferase"/>
    <property type="match status" value="1"/>
</dbReference>
<feature type="domain" description="SET" evidence="16">
    <location>
        <begin position="118"/>
        <end position="232"/>
    </location>
</feature>
<dbReference type="GO" id="GO:0140943">
    <property type="term" value="F:histone H4K20 trimethyltransferase activity"/>
    <property type="evidence" value="ECO:0007669"/>
    <property type="project" value="UniProtKB-EC"/>
</dbReference>
<dbReference type="PANTHER" id="PTHR12977">
    <property type="entry name" value="SUPPRESSOR OF VARIEGATION 4-20-RELATED"/>
    <property type="match status" value="1"/>
</dbReference>
<feature type="region of interest" description="Disordered" evidence="15">
    <location>
        <begin position="267"/>
        <end position="325"/>
    </location>
</feature>
<dbReference type="SMART" id="SM00317">
    <property type="entry name" value="SET"/>
    <property type="match status" value="1"/>
</dbReference>
<dbReference type="PANTHER" id="PTHR12977:SF4">
    <property type="entry name" value="HISTONE-LYSINE N-METHYLTRANSFERASE KMT5B"/>
    <property type="match status" value="1"/>
</dbReference>
<keyword evidence="6" id="KW-0158">Chromosome</keyword>
<evidence type="ECO:0000256" key="14">
    <source>
        <dbReference type="ARBA" id="ARBA00048081"/>
    </source>
</evidence>
<dbReference type="PROSITE" id="PS50280">
    <property type="entry name" value="SET"/>
    <property type="match status" value="1"/>
</dbReference>
<accession>A0A0G2GB02</accession>
<dbReference type="PROSITE" id="PS51567">
    <property type="entry name" value="SAM_MT43_SUVAR420_1"/>
    <property type="match status" value="1"/>
</dbReference>
<evidence type="ECO:0000256" key="11">
    <source>
        <dbReference type="ARBA" id="ARBA00023242"/>
    </source>
</evidence>
<keyword evidence="8" id="KW-0808">Transferase</keyword>
<dbReference type="AlphaFoldDB" id="A0A0G2GB02"/>
<dbReference type="Gene3D" id="2.170.270.10">
    <property type="entry name" value="SET domain"/>
    <property type="match status" value="1"/>
</dbReference>
<evidence type="ECO:0000256" key="9">
    <source>
        <dbReference type="ARBA" id="ARBA00022691"/>
    </source>
</evidence>
<gene>
    <name evidence="17" type="ORF">UCRPC4_g04086</name>
</gene>
<evidence type="ECO:0000256" key="5">
    <source>
        <dbReference type="ARBA" id="ARBA00015413"/>
    </source>
</evidence>
<evidence type="ECO:0000256" key="2">
    <source>
        <dbReference type="ARBA" id="ARBA00004123"/>
    </source>
</evidence>
<keyword evidence="10" id="KW-0156">Chromatin regulator</keyword>
<evidence type="ECO:0000256" key="1">
    <source>
        <dbReference type="ARBA" id="ARBA00001984"/>
    </source>
</evidence>
<dbReference type="EMBL" id="LCWF01000093">
    <property type="protein sequence ID" value="KKY20813.1"/>
    <property type="molecule type" value="Genomic_DNA"/>
</dbReference>
<dbReference type="OrthoDB" id="6627536at2759"/>
<proteinExistence type="predicted"/>
<keyword evidence="11" id="KW-0539">Nucleus</keyword>
<evidence type="ECO:0000313" key="18">
    <source>
        <dbReference type="Proteomes" id="UP000053317"/>
    </source>
</evidence>
<evidence type="ECO:0000256" key="3">
    <source>
        <dbReference type="ARBA" id="ARBA00004286"/>
    </source>
</evidence>
<evidence type="ECO:0000256" key="15">
    <source>
        <dbReference type="SAM" id="MobiDB-lite"/>
    </source>
</evidence>
<organism evidence="17 18">
    <name type="scientific">Phaeomoniella chlamydospora</name>
    <name type="common">Phaeoacremonium chlamydosporum</name>
    <dbReference type="NCBI Taxonomy" id="158046"/>
    <lineage>
        <taxon>Eukaryota</taxon>
        <taxon>Fungi</taxon>
        <taxon>Dikarya</taxon>
        <taxon>Ascomycota</taxon>
        <taxon>Pezizomycotina</taxon>
        <taxon>Eurotiomycetes</taxon>
        <taxon>Chaetothyriomycetidae</taxon>
        <taxon>Phaeomoniellales</taxon>
        <taxon>Phaeomoniellaceae</taxon>
        <taxon>Phaeomoniella</taxon>
    </lineage>
</organism>
<protein>
    <recommendedName>
        <fullName evidence="5">Histone-lysine N-methyltransferase SET9</fullName>
        <ecNumber evidence="12">2.1.1.372</ecNumber>
    </recommendedName>
    <alternativeName>
        <fullName evidence="4">Histone-lysine N-methyltransferase set9</fullName>
    </alternativeName>
    <alternativeName>
        <fullName evidence="13">SET domain protein 9</fullName>
    </alternativeName>
</protein>
<evidence type="ECO:0000256" key="6">
    <source>
        <dbReference type="ARBA" id="ARBA00022454"/>
    </source>
</evidence>
<evidence type="ECO:0000259" key="16">
    <source>
        <dbReference type="PROSITE" id="PS50280"/>
    </source>
</evidence>
<dbReference type="GO" id="GO:0032259">
    <property type="term" value="P:methylation"/>
    <property type="evidence" value="ECO:0007669"/>
    <property type="project" value="UniProtKB-KW"/>
</dbReference>
<dbReference type="GO" id="GO:0005634">
    <property type="term" value="C:nucleus"/>
    <property type="evidence" value="ECO:0007669"/>
    <property type="project" value="UniProtKB-SubCell"/>
</dbReference>
<keyword evidence="9" id="KW-0949">S-adenosyl-L-methionine</keyword>
<reference evidence="17 18" key="2">
    <citation type="submission" date="2015-05" db="EMBL/GenBank/DDBJ databases">
        <authorList>
            <person name="Morales-Cruz A."/>
            <person name="Amrine K.C."/>
            <person name="Cantu D."/>
        </authorList>
    </citation>
    <scope>NUCLEOTIDE SEQUENCE [LARGE SCALE GENOMIC DNA]</scope>
    <source>
        <strain evidence="17">UCRPC4</strain>
    </source>
</reference>
<sequence>MARKATPDAPEKREKLTLSALASYDDVLTDALIDSAFYWTTIRKNRTKYTSVRGIDEDEITKIVLHDIIVAGDLQKAEKSLLNQKGLKKYVSTLKSDREKEYFRRHLRKYINVYTCDCPFEVASTNRYTIFTQEACIMARRRIKKGDVVKHLSGTLVPITEEEEKDLDLTKRNFSIVMSSRRKTPSIFLGPARFANHDCNANGRLVTRGTDGMEVVAARDIEIGEEITVSYGECYFGPNNEECLCQTCEMAARNGWTSAEAFGIPQSSRCTPSLGEDLGRPESYSLRRKRKHEGDTASEFSQSGLSPEKKKRKLERTASRLGQEMTSPASVAEIMNVEMSETETNELIRMPEQIWHEPPLALSQIQTTVSRWPNLTMEKSLPTPPSSQNIEESVTAAMALSVSPPRKRARLVDLMEGVTPVDAVIPTTPEKSRTHSPSETPTLHSTGDSQESLQETEATSMKELDLIVKTESPDTPQPKRFGIPSTLDVNKQQAEETATISLPVIPFETTVEAKTTPPTPLVIPSVEVPVIPNSEAESNVPSTIRVPGDYTLTTKLLAQPYDRWVDSNCMASNGPKRKMLEEKNIQ</sequence>
<comment type="catalytic activity">
    <reaction evidence="14">
        <text>L-lysyl(20)-[histone H4] + 3 S-adenosyl-L-methionine = N(6),N(6),N(6)-trimethyl-L-lysyl(20)-[histone H4] + 3 S-adenosyl-L-homocysteine + 3 H(+)</text>
        <dbReference type="Rhea" id="RHEA:64456"/>
        <dbReference type="Rhea" id="RHEA-COMP:15554"/>
        <dbReference type="Rhea" id="RHEA-COMP:15998"/>
        <dbReference type="ChEBI" id="CHEBI:15378"/>
        <dbReference type="ChEBI" id="CHEBI:29969"/>
        <dbReference type="ChEBI" id="CHEBI:57856"/>
        <dbReference type="ChEBI" id="CHEBI:59789"/>
        <dbReference type="ChEBI" id="CHEBI:61961"/>
        <dbReference type="EC" id="2.1.1.372"/>
    </reaction>
</comment>
<evidence type="ECO:0000313" key="17">
    <source>
        <dbReference type="EMBL" id="KKY20813.1"/>
    </source>
</evidence>